<name>A0A8K0NVE5_9TREE</name>
<organism evidence="1 2">
    <name type="scientific">Filobasidium floriforme</name>
    <dbReference type="NCBI Taxonomy" id="5210"/>
    <lineage>
        <taxon>Eukaryota</taxon>
        <taxon>Fungi</taxon>
        <taxon>Dikarya</taxon>
        <taxon>Basidiomycota</taxon>
        <taxon>Agaricomycotina</taxon>
        <taxon>Tremellomycetes</taxon>
        <taxon>Filobasidiales</taxon>
        <taxon>Filobasidiaceae</taxon>
        <taxon>Filobasidium</taxon>
    </lineage>
</organism>
<protein>
    <recommendedName>
        <fullName evidence="3">Protein kinase domain-containing protein</fullName>
    </recommendedName>
</protein>
<dbReference type="InterPro" id="IPR011009">
    <property type="entry name" value="Kinase-like_dom_sf"/>
</dbReference>
<gene>
    <name evidence="1" type="ORF">FFLO_00781</name>
</gene>
<accession>A0A8K0NVE5</accession>
<comment type="caution">
    <text evidence="1">The sequence shown here is derived from an EMBL/GenBank/DDBJ whole genome shotgun (WGS) entry which is preliminary data.</text>
</comment>
<dbReference type="Gene3D" id="1.10.510.10">
    <property type="entry name" value="Transferase(Phosphotransferase) domain 1"/>
    <property type="match status" value="1"/>
</dbReference>
<evidence type="ECO:0008006" key="3">
    <source>
        <dbReference type="Google" id="ProtNLM"/>
    </source>
</evidence>
<dbReference type="EMBL" id="JABELV010000009">
    <property type="protein sequence ID" value="KAG7571269.1"/>
    <property type="molecule type" value="Genomic_DNA"/>
</dbReference>
<dbReference type="SUPFAM" id="SSF56112">
    <property type="entry name" value="Protein kinase-like (PK-like)"/>
    <property type="match status" value="1"/>
</dbReference>
<evidence type="ECO:0000313" key="2">
    <source>
        <dbReference type="Proteomes" id="UP000812966"/>
    </source>
</evidence>
<dbReference type="Proteomes" id="UP000812966">
    <property type="component" value="Unassembled WGS sequence"/>
</dbReference>
<dbReference type="AlphaFoldDB" id="A0A8K0NVE5"/>
<keyword evidence="2" id="KW-1185">Reference proteome</keyword>
<evidence type="ECO:0000313" key="1">
    <source>
        <dbReference type="EMBL" id="KAG7571269.1"/>
    </source>
</evidence>
<reference evidence="1" key="1">
    <citation type="submission" date="2020-04" db="EMBL/GenBank/DDBJ databases">
        <title>Analysis of mating type loci in Filobasidium floriforme.</title>
        <authorList>
            <person name="Nowrousian M."/>
        </authorList>
    </citation>
    <scope>NUCLEOTIDE SEQUENCE</scope>
    <source>
        <strain evidence="1">CBS 6242</strain>
    </source>
</reference>
<proteinExistence type="predicted"/>
<dbReference type="OrthoDB" id="5584477at2759"/>
<sequence>MVGHIDTARSRCIAEGEVVPLLPFPVGHAINGIPGSEIRLDSWRTADGRTRNTTIITFCTEGKHVDEDLPTLRNHVRFHRSLTQTIRWLAKIGLHYRDLNNGNVLRSATGYCVLIDFGNARYLKTPRGQTGDQPVGALDLSMDDARSGTLMFMSRRIHGLTNKRDTHMRDKRQYELDCDKLAAMDDDDPYRPIELRRCEDKKRKLEKQRSELMNLHARHCYVDDAESQLYLMMQQVRNLVISSILLGADTPPNTMPDPLLHRWNQQF</sequence>